<feature type="domain" description="HTH arsR-type" evidence="5">
    <location>
        <begin position="244"/>
        <end position="320"/>
    </location>
</feature>
<evidence type="ECO:0000256" key="2">
    <source>
        <dbReference type="ARBA" id="ARBA00023125"/>
    </source>
</evidence>
<dbReference type="Pfam" id="PF12840">
    <property type="entry name" value="HTH_20"/>
    <property type="match status" value="1"/>
</dbReference>
<dbReference type="InterPro" id="IPR036390">
    <property type="entry name" value="WH_DNA-bd_sf"/>
</dbReference>
<dbReference type="InterPro" id="IPR001845">
    <property type="entry name" value="HTH_ArsR_DNA-bd_dom"/>
</dbReference>
<dbReference type="InterPro" id="IPR036388">
    <property type="entry name" value="WH-like_DNA-bd_sf"/>
</dbReference>
<gene>
    <name evidence="6" type="ORF">Prubr_51480</name>
</gene>
<feature type="compositionally biased region" description="Basic and acidic residues" evidence="4">
    <location>
        <begin position="332"/>
        <end position="342"/>
    </location>
</feature>
<proteinExistence type="predicted"/>
<evidence type="ECO:0000256" key="3">
    <source>
        <dbReference type="ARBA" id="ARBA00023163"/>
    </source>
</evidence>
<keyword evidence="7" id="KW-1185">Reference proteome</keyword>
<dbReference type="GO" id="GO:0003677">
    <property type="term" value="F:DNA binding"/>
    <property type="evidence" value="ECO:0007669"/>
    <property type="project" value="UniProtKB-KW"/>
</dbReference>
<evidence type="ECO:0000256" key="4">
    <source>
        <dbReference type="SAM" id="MobiDB-lite"/>
    </source>
</evidence>
<dbReference type="AlphaFoldDB" id="A0A810N478"/>
<sequence>MGVWRIGTDTLAQSRFTVSALTETLASFHALEKRRTVPGRRLPTAAQTAGYRARLAADPVVASFVRTALRRNWIPDFMSPPPRPEDRTFHDEIRWVRQTPAAVALAELATAPGEAVPPELAVPDLSIRVADLLHWVWSHTVRPDWPNRRRVFEADIVARTHQISTGGWAAALSGMRQGMRWLGDGRLQINTHDHPPRDLGDAQLLFIPSTTPRGWVAWDQPQRYAVVYPCAGLLCDIGQDTVPHALKALLGPVRAGVLSQLDTPKSTTQLVALNGYGLGTVGRHLKVLLDARLVRRRRSGRSVLYYRTPAGNQLVGVQSTAELFTDPGPTADRGRPERSKHQ</sequence>
<dbReference type="KEGG" id="pry:Prubr_51480"/>
<feature type="region of interest" description="Disordered" evidence="4">
    <location>
        <begin position="321"/>
        <end position="342"/>
    </location>
</feature>
<dbReference type="EMBL" id="AP023359">
    <property type="protein sequence ID" value="BCJ68127.1"/>
    <property type="molecule type" value="Genomic_DNA"/>
</dbReference>
<dbReference type="PANTHER" id="PTHR43132:SF6">
    <property type="entry name" value="HTH-TYPE TRANSCRIPTIONAL REPRESSOR CZRA"/>
    <property type="match status" value="1"/>
</dbReference>
<dbReference type="Gene3D" id="1.10.10.10">
    <property type="entry name" value="Winged helix-like DNA-binding domain superfamily/Winged helix DNA-binding domain"/>
    <property type="match status" value="1"/>
</dbReference>
<dbReference type="InterPro" id="IPR051011">
    <property type="entry name" value="Metal_resp_trans_reg"/>
</dbReference>
<keyword evidence="2" id="KW-0238">DNA-binding</keyword>
<dbReference type="SUPFAM" id="SSF46785">
    <property type="entry name" value="Winged helix' DNA-binding domain"/>
    <property type="match status" value="1"/>
</dbReference>
<keyword evidence="3" id="KW-0804">Transcription</keyword>
<evidence type="ECO:0000256" key="1">
    <source>
        <dbReference type="ARBA" id="ARBA00023015"/>
    </source>
</evidence>
<evidence type="ECO:0000313" key="6">
    <source>
        <dbReference type="EMBL" id="BCJ68127.1"/>
    </source>
</evidence>
<dbReference type="SMART" id="SM00418">
    <property type="entry name" value="HTH_ARSR"/>
    <property type="match status" value="1"/>
</dbReference>
<dbReference type="RefSeq" id="WP_212817419.1">
    <property type="nucleotide sequence ID" value="NZ_AP023359.1"/>
</dbReference>
<protein>
    <submittedName>
        <fullName evidence="6">Transcriptional regulator</fullName>
    </submittedName>
</protein>
<reference evidence="6" key="1">
    <citation type="submission" date="2020-08" db="EMBL/GenBank/DDBJ databases">
        <title>Whole genome shotgun sequence of Polymorphospora rubra NBRC 101157.</title>
        <authorList>
            <person name="Komaki H."/>
            <person name="Tamura T."/>
        </authorList>
    </citation>
    <scope>NUCLEOTIDE SEQUENCE</scope>
    <source>
        <strain evidence="6">NBRC 101157</strain>
    </source>
</reference>
<dbReference type="Proteomes" id="UP000680866">
    <property type="component" value="Chromosome"/>
</dbReference>
<name>A0A810N478_9ACTN</name>
<dbReference type="GO" id="GO:0003700">
    <property type="term" value="F:DNA-binding transcription factor activity"/>
    <property type="evidence" value="ECO:0007669"/>
    <property type="project" value="InterPro"/>
</dbReference>
<evidence type="ECO:0000259" key="5">
    <source>
        <dbReference type="SMART" id="SM00418"/>
    </source>
</evidence>
<organism evidence="6 7">
    <name type="scientific">Polymorphospora rubra</name>
    <dbReference type="NCBI Taxonomy" id="338584"/>
    <lineage>
        <taxon>Bacteria</taxon>
        <taxon>Bacillati</taxon>
        <taxon>Actinomycetota</taxon>
        <taxon>Actinomycetes</taxon>
        <taxon>Micromonosporales</taxon>
        <taxon>Micromonosporaceae</taxon>
        <taxon>Polymorphospora</taxon>
    </lineage>
</organism>
<keyword evidence="1" id="KW-0805">Transcription regulation</keyword>
<dbReference type="PANTHER" id="PTHR43132">
    <property type="entry name" value="ARSENICAL RESISTANCE OPERON REPRESSOR ARSR-RELATED"/>
    <property type="match status" value="1"/>
</dbReference>
<accession>A0A810N478</accession>
<evidence type="ECO:0000313" key="7">
    <source>
        <dbReference type="Proteomes" id="UP000680866"/>
    </source>
</evidence>